<keyword evidence="1" id="KW-0496">Mitochondrion</keyword>
<comment type="function">
    <text evidence="1">Component of the MICOS complex, a large protein complex of the mitochondrial inner membrane that plays crucial roles in the maintenance of crista junctions, inner membrane architecture, and formation of contact sites to the outer membrane.</text>
</comment>
<dbReference type="Proteomes" id="UP000077521">
    <property type="component" value="Unassembled WGS sequence"/>
</dbReference>
<gene>
    <name evidence="2" type="ORF">A4X13_0g1531</name>
</gene>
<dbReference type="AlphaFoldDB" id="A0A177TME0"/>
<evidence type="ECO:0000313" key="2">
    <source>
        <dbReference type="EMBL" id="KAE8258665.1"/>
    </source>
</evidence>
<comment type="subcellular location">
    <subcellularLocation>
        <location evidence="1">Mitochondrion inner membrane</location>
    </subcellularLocation>
</comment>
<dbReference type="GO" id="GO:0042407">
    <property type="term" value="P:cristae formation"/>
    <property type="evidence" value="ECO:0007669"/>
    <property type="project" value="InterPro"/>
</dbReference>
<dbReference type="InterPro" id="IPR019166">
    <property type="entry name" value="MIC26/MIC27"/>
</dbReference>
<reference evidence="2" key="2">
    <citation type="journal article" date="2019" name="IMA Fungus">
        <title>Genome sequencing and comparison of five Tilletia species to identify candidate genes for the detection of regulated species infecting wheat.</title>
        <authorList>
            <person name="Nguyen H.D.T."/>
            <person name="Sultana T."/>
            <person name="Kesanakurti P."/>
            <person name="Hambleton S."/>
        </authorList>
    </citation>
    <scope>NUCLEOTIDE SEQUENCE</scope>
    <source>
        <strain evidence="2">DAOMC 236416</strain>
    </source>
</reference>
<name>A0A177TME0_9BASI</name>
<evidence type="ECO:0000313" key="3">
    <source>
        <dbReference type="Proteomes" id="UP000077521"/>
    </source>
</evidence>
<keyword evidence="1" id="KW-0999">Mitochondrion inner membrane</keyword>
<dbReference type="EMBL" id="LWDF02000061">
    <property type="protein sequence ID" value="KAE8258665.1"/>
    <property type="molecule type" value="Genomic_DNA"/>
</dbReference>
<protein>
    <recommendedName>
        <fullName evidence="1">MICOS complex subunit</fullName>
    </recommendedName>
</protein>
<dbReference type="PANTHER" id="PTHR28268:SF1">
    <property type="entry name" value="MICOS SUBUNIT MIC26"/>
    <property type="match status" value="1"/>
</dbReference>
<comment type="subunit">
    <text evidence="1">Component of the mitochondrial contact site and cristae organizing system (MICOS) complex.</text>
</comment>
<keyword evidence="3" id="KW-1185">Reference proteome</keyword>
<dbReference type="InterPro" id="IPR033181">
    <property type="entry name" value="Mic26_fungi"/>
</dbReference>
<dbReference type="Pfam" id="PF09769">
    <property type="entry name" value="ApoO"/>
    <property type="match status" value="1"/>
</dbReference>
<dbReference type="PANTHER" id="PTHR28268">
    <property type="entry name" value="MICOS SUBUNIT MIC26"/>
    <property type="match status" value="1"/>
</dbReference>
<keyword evidence="1" id="KW-0472">Membrane</keyword>
<comment type="caution">
    <text evidence="2">The sequence shown here is derived from an EMBL/GenBank/DDBJ whole genome shotgun (WGS) entry which is preliminary data.</text>
</comment>
<reference evidence="2" key="1">
    <citation type="submission" date="2016-04" db="EMBL/GenBank/DDBJ databases">
        <authorList>
            <person name="Nguyen H.D."/>
            <person name="Samba Siva P."/>
            <person name="Cullis J."/>
            <person name="Levesque C.A."/>
            <person name="Hambleton S."/>
        </authorList>
    </citation>
    <scope>NUCLEOTIDE SEQUENCE</scope>
    <source>
        <strain evidence="2">DAOMC 236416</strain>
    </source>
</reference>
<dbReference type="GO" id="GO:0044284">
    <property type="term" value="C:mitochondrial crista junction"/>
    <property type="evidence" value="ECO:0007669"/>
    <property type="project" value="TreeGrafter"/>
</dbReference>
<organism evidence="2 3">
    <name type="scientific">Tilletia indica</name>
    <dbReference type="NCBI Taxonomy" id="43049"/>
    <lineage>
        <taxon>Eukaryota</taxon>
        <taxon>Fungi</taxon>
        <taxon>Dikarya</taxon>
        <taxon>Basidiomycota</taxon>
        <taxon>Ustilaginomycotina</taxon>
        <taxon>Exobasidiomycetes</taxon>
        <taxon>Tilletiales</taxon>
        <taxon>Tilletiaceae</taxon>
        <taxon>Tilletia</taxon>
    </lineage>
</organism>
<sequence length="285" mass="30909">MSTPAATAATATAPAMAMADSPSTSAHQLYEISMPAALLSLVSLGSLRPASGRAVHCEARSQGSSSSEQSNSSALILSTKRLPIYDQPEEPITLVETHTELERQVGSIRRSIQSSTSSLQNQVQDLTSSWIARERAMEARVRSLSVPEEPVNPGLLYVGVATLSASVFTRYRSFPIRFLAPPLFFVGSLNYFLPKTAANLANYYEELESRYAPALTGPRKSIVQSTEKIWSRTEGLVEEARDAASKGVKTGLRQVEQTSGLRVGEVLQHAKEETAKQLNDGRRAV</sequence>
<proteinExistence type="predicted"/>
<dbReference type="GO" id="GO:0061617">
    <property type="term" value="C:MICOS complex"/>
    <property type="evidence" value="ECO:0007669"/>
    <property type="project" value="UniProtKB-UniRule"/>
</dbReference>
<accession>A0A177TME0</accession>
<evidence type="ECO:0000256" key="1">
    <source>
        <dbReference type="RuleBase" id="RU363021"/>
    </source>
</evidence>